<organism evidence="2">
    <name type="scientific">marine sediment metagenome</name>
    <dbReference type="NCBI Taxonomy" id="412755"/>
    <lineage>
        <taxon>unclassified sequences</taxon>
        <taxon>metagenomes</taxon>
        <taxon>ecological metagenomes</taxon>
    </lineage>
</organism>
<dbReference type="InterPro" id="IPR005467">
    <property type="entry name" value="His_kinase_dom"/>
</dbReference>
<dbReference type="Pfam" id="PF00512">
    <property type="entry name" value="HisKA"/>
    <property type="match status" value="1"/>
</dbReference>
<feature type="domain" description="Histidine kinase" evidence="1">
    <location>
        <begin position="68"/>
        <end position="224"/>
    </location>
</feature>
<dbReference type="PANTHER" id="PTHR43065:SF42">
    <property type="entry name" value="TWO-COMPONENT SENSOR PPRA"/>
    <property type="match status" value="1"/>
</dbReference>
<dbReference type="InterPro" id="IPR003661">
    <property type="entry name" value="HisK_dim/P_dom"/>
</dbReference>
<dbReference type="SUPFAM" id="SSF55874">
    <property type="entry name" value="ATPase domain of HSP90 chaperone/DNA topoisomerase II/histidine kinase"/>
    <property type="match status" value="1"/>
</dbReference>
<evidence type="ECO:0000313" key="2">
    <source>
        <dbReference type="EMBL" id="GAJ19375.1"/>
    </source>
</evidence>
<name>X1W007_9ZZZZ</name>
<comment type="caution">
    <text evidence="2">The sequence shown here is derived from an EMBL/GenBank/DDBJ whole genome shotgun (WGS) entry which is preliminary data.</text>
</comment>
<sequence length="224" mass="25612">KGSSSTSEEIYVSHLEKWFLIEYFPDFNSKEEIKGTICCIQDITERKEKERQLEQMDRVSALGNTAAAIAHEINNPLASISIDLERLLKDKNNRRLAKDHTKILRMTERISDIAGTLLDFSRKRPLQFKNEHANAILDEALAMVANRFMVENKKIIKRYTKNLPPIKVDSHQLQQAFLNLAINALQSLEEKGILFVITSNISQVKHVKVTFKDTGCGISKKDMK</sequence>
<dbReference type="GO" id="GO:0000155">
    <property type="term" value="F:phosphorelay sensor kinase activity"/>
    <property type="evidence" value="ECO:0007669"/>
    <property type="project" value="InterPro"/>
</dbReference>
<dbReference type="Gene3D" id="3.30.450.20">
    <property type="entry name" value="PAS domain"/>
    <property type="match status" value="1"/>
</dbReference>
<dbReference type="AlphaFoldDB" id="X1W007"/>
<reference evidence="2" key="1">
    <citation type="journal article" date="2014" name="Front. Microbiol.">
        <title>High frequency of phylogenetically diverse reductive dehalogenase-homologous genes in deep subseafloor sedimentary metagenomes.</title>
        <authorList>
            <person name="Kawai M."/>
            <person name="Futagami T."/>
            <person name="Toyoda A."/>
            <person name="Takaki Y."/>
            <person name="Nishi S."/>
            <person name="Hori S."/>
            <person name="Arai W."/>
            <person name="Tsubouchi T."/>
            <person name="Morono Y."/>
            <person name="Uchiyama I."/>
            <person name="Ito T."/>
            <person name="Fujiyama A."/>
            <person name="Inagaki F."/>
            <person name="Takami H."/>
        </authorList>
    </citation>
    <scope>NUCLEOTIDE SEQUENCE</scope>
    <source>
        <strain evidence="2">Expedition CK06-06</strain>
    </source>
</reference>
<dbReference type="CDD" id="cd00082">
    <property type="entry name" value="HisKA"/>
    <property type="match status" value="1"/>
</dbReference>
<accession>X1W007</accession>
<dbReference type="PROSITE" id="PS50109">
    <property type="entry name" value="HIS_KIN"/>
    <property type="match status" value="1"/>
</dbReference>
<dbReference type="Gene3D" id="1.10.287.130">
    <property type="match status" value="1"/>
</dbReference>
<evidence type="ECO:0000259" key="1">
    <source>
        <dbReference type="PROSITE" id="PS50109"/>
    </source>
</evidence>
<feature type="non-terminal residue" evidence="2">
    <location>
        <position position="224"/>
    </location>
</feature>
<protein>
    <recommendedName>
        <fullName evidence="1">Histidine kinase domain-containing protein</fullName>
    </recommendedName>
</protein>
<dbReference type="InterPro" id="IPR036890">
    <property type="entry name" value="HATPase_C_sf"/>
</dbReference>
<feature type="non-terminal residue" evidence="2">
    <location>
        <position position="1"/>
    </location>
</feature>
<dbReference type="SMART" id="SM00388">
    <property type="entry name" value="HisKA"/>
    <property type="match status" value="1"/>
</dbReference>
<dbReference type="PANTHER" id="PTHR43065">
    <property type="entry name" value="SENSOR HISTIDINE KINASE"/>
    <property type="match status" value="1"/>
</dbReference>
<gene>
    <name evidence="2" type="ORF">S12H4_55102</name>
</gene>
<proteinExistence type="predicted"/>
<dbReference type="Gene3D" id="3.30.565.10">
    <property type="entry name" value="Histidine kinase-like ATPase, C-terminal domain"/>
    <property type="match status" value="1"/>
</dbReference>
<dbReference type="EMBL" id="BARW01035309">
    <property type="protein sequence ID" value="GAJ19375.1"/>
    <property type="molecule type" value="Genomic_DNA"/>
</dbReference>